<dbReference type="RefSeq" id="WP_058443073.1">
    <property type="nucleotide sequence ID" value="NZ_CAAAHU010000008.1"/>
</dbReference>
<accession>A0A0W0S0R6</accession>
<keyword evidence="2" id="KW-0812">Transmembrane</keyword>
<dbReference type="PATRIC" id="fig|29422.6.peg.3309"/>
<proteinExistence type="predicted"/>
<keyword evidence="4" id="KW-1185">Reference proteome</keyword>
<evidence type="ECO:0000256" key="1">
    <source>
        <dbReference type="SAM" id="MobiDB-lite"/>
    </source>
</evidence>
<evidence type="ECO:0000313" key="4">
    <source>
        <dbReference type="Proteomes" id="UP000054742"/>
    </source>
</evidence>
<sequence>MTKKFTDNQLANLYLKLGSRYKDLSEQTYPSLTQQQIYQQLLNEIYYELNSPLSNLYGLDYSEQYKVFTVLNTFFNSRPPFAALQPEVRPHFVFIVQNIDVHDRRWHGHRCYSSTNDVLFTWLLLDSLSHHRHHHHYNSGCFGSSNHHSHSSKDDQAKLFLLLVLLAALAVGIAFIAAYYLLRAGADSIERLIHDEGSLQAIISLSSAMGSALVSGFLATIFASTPLAMFALAAGITNPIGFVTLGVICLTVIGSAVGCFITNQIQNYIIKQGNLNALDPLDPHRYGLTEDEEIHLASRGFDPVKVKCAIVALHEQIGKDVSPRLHRIFSDSDGKQALLDTIRKLRRGETGYIIEIGTGTDKQTFDLRPFVVPQQQHSSGLYPDIRPNAAPTHGHPTTEYQGYPEIPPTYDSTNYGSNIPSAPTYF</sequence>
<name>A0A0W0S0R6_9GAMM</name>
<feature type="transmembrane region" description="Helical" evidence="2">
    <location>
        <begin position="159"/>
        <end position="182"/>
    </location>
</feature>
<comment type="caution">
    <text evidence="3">The sequence shown here is derived from an EMBL/GenBank/DDBJ whole genome shotgun (WGS) entry which is preliminary data.</text>
</comment>
<evidence type="ECO:0000256" key="2">
    <source>
        <dbReference type="SAM" id="Phobius"/>
    </source>
</evidence>
<dbReference type="AlphaFoldDB" id="A0A0W0S0R6"/>
<evidence type="ECO:0000313" key="3">
    <source>
        <dbReference type="EMBL" id="KTC77024.1"/>
    </source>
</evidence>
<feature type="transmembrane region" description="Helical" evidence="2">
    <location>
        <begin position="212"/>
        <end position="234"/>
    </location>
</feature>
<dbReference type="Proteomes" id="UP000054742">
    <property type="component" value="Unassembled WGS sequence"/>
</dbReference>
<keyword evidence="2" id="KW-0472">Membrane</keyword>
<reference evidence="3 4" key="1">
    <citation type="submission" date="2015-11" db="EMBL/GenBank/DDBJ databases">
        <title>Genomic analysis of 38 Legionella species identifies large and diverse effector repertoires.</title>
        <authorList>
            <person name="Burstein D."/>
            <person name="Amaro F."/>
            <person name="Zusman T."/>
            <person name="Lifshitz Z."/>
            <person name="Cohen O."/>
            <person name="Gilbert J.A."/>
            <person name="Pupko T."/>
            <person name="Shuman H.A."/>
            <person name="Segal G."/>
        </authorList>
    </citation>
    <scope>NUCLEOTIDE SEQUENCE [LARGE SCALE GENOMIC DNA]</scope>
    <source>
        <strain evidence="3 4">ATCC 43878</strain>
    </source>
</reference>
<feature type="transmembrane region" description="Helical" evidence="2">
    <location>
        <begin position="240"/>
        <end position="261"/>
    </location>
</feature>
<dbReference type="EMBL" id="LNXV01000036">
    <property type="protein sequence ID" value="KTC77024.1"/>
    <property type="molecule type" value="Genomic_DNA"/>
</dbReference>
<keyword evidence="2" id="KW-1133">Transmembrane helix</keyword>
<dbReference type="STRING" id="29422.Lbru_3131"/>
<protein>
    <submittedName>
        <fullName evidence="3">Uncharacterized protein</fullName>
    </submittedName>
</protein>
<organism evidence="3 4">
    <name type="scientific">Legionella brunensis</name>
    <dbReference type="NCBI Taxonomy" id="29422"/>
    <lineage>
        <taxon>Bacteria</taxon>
        <taxon>Pseudomonadati</taxon>
        <taxon>Pseudomonadota</taxon>
        <taxon>Gammaproteobacteria</taxon>
        <taxon>Legionellales</taxon>
        <taxon>Legionellaceae</taxon>
        <taxon>Legionella</taxon>
    </lineage>
</organism>
<feature type="region of interest" description="Disordered" evidence="1">
    <location>
        <begin position="378"/>
        <end position="415"/>
    </location>
</feature>
<gene>
    <name evidence="3" type="ORF">Lbru_3131</name>
</gene>
<dbReference type="OrthoDB" id="5654191at2"/>